<comment type="caution">
    <text evidence="2">The sequence shown here is derived from an EMBL/GenBank/DDBJ whole genome shotgun (WGS) entry which is preliminary data.</text>
</comment>
<name>A0A832GZ97_9CYAN</name>
<dbReference type="Gene3D" id="1.10.3460.10">
    <property type="entry name" value="Chlorophyll a/b binding protein domain"/>
    <property type="match status" value="1"/>
</dbReference>
<evidence type="ECO:0000256" key="1">
    <source>
        <dbReference type="SAM" id="Phobius"/>
    </source>
</evidence>
<sequence>MRSGVVTEEQGRQNIYAVEPTMYVSSESQFGFNKQSELLNGRLAMLGFVALLLLEAFTGHGIIGFLTSL</sequence>
<accession>A0A832GZ97</accession>
<dbReference type="EMBL" id="DSRD01000207">
    <property type="protein sequence ID" value="HGW93270.1"/>
    <property type="molecule type" value="Genomic_DNA"/>
</dbReference>
<dbReference type="Pfam" id="PF00504">
    <property type="entry name" value="Chloroa_b-bind"/>
    <property type="match status" value="1"/>
</dbReference>
<feature type="transmembrane region" description="Helical" evidence="1">
    <location>
        <begin position="43"/>
        <end position="66"/>
    </location>
</feature>
<gene>
    <name evidence="2" type="ORF">ENR47_03140</name>
</gene>
<keyword evidence="1" id="KW-0812">Transmembrane</keyword>
<organism evidence="2">
    <name type="scientific">Oscillatoriales cyanobacterium SpSt-402</name>
    <dbReference type="NCBI Taxonomy" id="2282168"/>
    <lineage>
        <taxon>Bacteria</taxon>
        <taxon>Bacillati</taxon>
        <taxon>Cyanobacteriota</taxon>
        <taxon>Cyanophyceae</taxon>
        <taxon>Oscillatoriophycideae</taxon>
        <taxon>Oscillatoriales</taxon>
    </lineage>
</organism>
<reference evidence="2" key="1">
    <citation type="journal article" date="2020" name="mSystems">
        <title>Genome- and Community-Level Interaction Insights into Carbon Utilization and Element Cycling Functions of Hydrothermarchaeota in Hydrothermal Sediment.</title>
        <authorList>
            <person name="Zhou Z."/>
            <person name="Liu Y."/>
            <person name="Xu W."/>
            <person name="Pan J."/>
            <person name="Luo Z.H."/>
            <person name="Li M."/>
        </authorList>
    </citation>
    <scope>NUCLEOTIDE SEQUENCE [LARGE SCALE GENOMIC DNA]</scope>
    <source>
        <strain evidence="2">SpSt-402</strain>
    </source>
</reference>
<proteinExistence type="predicted"/>
<evidence type="ECO:0000313" key="2">
    <source>
        <dbReference type="EMBL" id="HGW93270.1"/>
    </source>
</evidence>
<protein>
    <submittedName>
        <fullName evidence="2">High light inducible protein</fullName>
    </submittedName>
</protein>
<dbReference type="AlphaFoldDB" id="A0A832GZ97"/>
<dbReference type="InterPro" id="IPR022796">
    <property type="entry name" value="Chloroa_b-bind"/>
</dbReference>
<keyword evidence="1" id="KW-1133">Transmembrane helix</keyword>
<dbReference type="SUPFAM" id="SSF103511">
    <property type="entry name" value="Chlorophyll a-b binding protein"/>
    <property type="match status" value="1"/>
</dbReference>
<keyword evidence="1" id="KW-0472">Membrane</keyword>